<evidence type="ECO:0000313" key="2">
    <source>
        <dbReference type="Proteomes" id="UP000052268"/>
    </source>
</evidence>
<dbReference type="PATRIC" id="fig|1114963.3.peg.3514"/>
<keyword evidence="2" id="KW-1185">Reference proteome</keyword>
<dbReference type="Proteomes" id="UP000052268">
    <property type="component" value="Unassembled WGS sequence"/>
</dbReference>
<gene>
    <name evidence="1" type="ORF">V474_23350</name>
</gene>
<comment type="caution">
    <text evidence="1">The sequence shown here is derived from an EMBL/GenBank/DDBJ whole genome shotgun (WGS) entry which is preliminary data.</text>
</comment>
<dbReference type="InterPro" id="IPR046662">
    <property type="entry name" value="DUF6771"/>
</dbReference>
<dbReference type="EMBL" id="JACU01000008">
    <property type="protein sequence ID" value="KMS52515.1"/>
    <property type="molecule type" value="Genomic_DNA"/>
</dbReference>
<dbReference type="RefSeq" id="WP_169795088.1">
    <property type="nucleotide sequence ID" value="NZ_KQ130456.1"/>
</dbReference>
<reference evidence="1 2" key="1">
    <citation type="journal article" date="2015" name="G3 (Bethesda)">
        <title>Insights into Ongoing Evolution of the Hexachlorocyclohexane Catabolic Pathway from Comparative Genomics of Ten Sphingomonadaceae Strains.</title>
        <authorList>
            <person name="Pearce S.L."/>
            <person name="Oakeshott J.G."/>
            <person name="Pandey G."/>
        </authorList>
    </citation>
    <scope>NUCLEOTIDE SEQUENCE [LARGE SCALE GENOMIC DNA]</scope>
    <source>
        <strain evidence="1 2">LL02</strain>
    </source>
</reference>
<proteinExistence type="predicted"/>
<evidence type="ECO:0000313" key="1">
    <source>
        <dbReference type="EMBL" id="KMS52515.1"/>
    </source>
</evidence>
<organism evidence="1 2">
    <name type="scientific">Novosphingobium barchaimii LL02</name>
    <dbReference type="NCBI Taxonomy" id="1114963"/>
    <lineage>
        <taxon>Bacteria</taxon>
        <taxon>Pseudomonadati</taxon>
        <taxon>Pseudomonadota</taxon>
        <taxon>Alphaproteobacteria</taxon>
        <taxon>Sphingomonadales</taxon>
        <taxon>Sphingomonadaceae</taxon>
        <taxon>Novosphingobium</taxon>
    </lineage>
</organism>
<protein>
    <submittedName>
        <fullName evidence="1">Uncharacterized protein</fullName>
    </submittedName>
</protein>
<sequence>MDDNLNTIILRVLGRTPQWIRHDLDAKDDPLRQRAEETLAAMIASAVREGTADSAAA</sequence>
<name>A0A0J8ABI6_9SPHN</name>
<dbReference type="AlphaFoldDB" id="A0A0J8ABI6"/>
<dbReference type="Pfam" id="PF20561">
    <property type="entry name" value="DUF6771"/>
    <property type="match status" value="1"/>
</dbReference>
<accession>A0A0J8ABI6</accession>